<reference evidence="1 2" key="1">
    <citation type="submission" date="2018-06" db="EMBL/GenBank/DDBJ databases">
        <title>Comparative genomics reveals the genomic features of Rhizophagus irregularis, R. cerebriforme, R. diaphanum and Gigaspora rosea, and their symbiotic lifestyle signature.</title>
        <authorList>
            <person name="Morin E."/>
            <person name="San Clemente H."/>
            <person name="Chen E.C.H."/>
            <person name="De La Providencia I."/>
            <person name="Hainaut M."/>
            <person name="Kuo A."/>
            <person name="Kohler A."/>
            <person name="Murat C."/>
            <person name="Tang N."/>
            <person name="Roy S."/>
            <person name="Loubradou J."/>
            <person name="Henrissat B."/>
            <person name="Grigoriev I.V."/>
            <person name="Corradi N."/>
            <person name="Roux C."/>
            <person name="Martin F.M."/>
        </authorList>
    </citation>
    <scope>NUCLEOTIDE SEQUENCE [LARGE SCALE GENOMIC DNA]</scope>
    <source>
        <strain evidence="1 2">DAOM 194757</strain>
    </source>
</reference>
<proteinExistence type="predicted"/>
<dbReference type="AlphaFoldDB" id="A0A397W506"/>
<organism evidence="1 2">
    <name type="scientific">Gigaspora rosea</name>
    <dbReference type="NCBI Taxonomy" id="44941"/>
    <lineage>
        <taxon>Eukaryota</taxon>
        <taxon>Fungi</taxon>
        <taxon>Fungi incertae sedis</taxon>
        <taxon>Mucoromycota</taxon>
        <taxon>Glomeromycotina</taxon>
        <taxon>Glomeromycetes</taxon>
        <taxon>Diversisporales</taxon>
        <taxon>Gigasporaceae</taxon>
        <taxon>Gigaspora</taxon>
    </lineage>
</organism>
<dbReference type="Proteomes" id="UP000266673">
    <property type="component" value="Unassembled WGS sequence"/>
</dbReference>
<protein>
    <submittedName>
        <fullName evidence="1">Uncharacterized protein</fullName>
    </submittedName>
</protein>
<name>A0A397W506_9GLOM</name>
<comment type="caution">
    <text evidence="1">The sequence shown here is derived from an EMBL/GenBank/DDBJ whole genome shotgun (WGS) entry which is preliminary data.</text>
</comment>
<keyword evidence="2" id="KW-1185">Reference proteome</keyword>
<dbReference type="EMBL" id="QKWP01000044">
    <property type="protein sequence ID" value="RIB29181.1"/>
    <property type="molecule type" value="Genomic_DNA"/>
</dbReference>
<accession>A0A397W506</accession>
<gene>
    <name evidence="1" type="ORF">C2G38_2027931</name>
</gene>
<evidence type="ECO:0000313" key="2">
    <source>
        <dbReference type="Proteomes" id="UP000266673"/>
    </source>
</evidence>
<sequence length="129" mass="14721">MTSGEIISLLLKFIRDNSKTALGKKIWFYEKTLNLAIATGRVKELYAIHKDFIGEMENEVASQVSCADNIAEFALIINNPIVIKTKSQPKGSNNTNADIKGKENRFLDPIKMTKKIRPKDLKKYYKMRI</sequence>
<evidence type="ECO:0000313" key="1">
    <source>
        <dbReference type="EMBL" id="RIB29181.1"/>
    </source>
</evidence>
<dbReference type="OrthoDB" id="2327721at2759"/>